<reference evidence="1 2" key="2">
    <citation type="submission" date="2019-11" db="EMBL/GenBank/DDBJ databases">
        <title>A de novo genome assembly of a pear dwarfing rootstock.</title>
        <authorList>
            <person name="Wang F."/>
            <person name="Wang J."/>
            <person name="Li S."/>
            <person name="Zhang Y."/>
            <person name="Fang M."/>
            <person name="Ma L."/>
            <person name="Zhao Y."/>
            <person name="Jiang S."/>
        </authorList>
    </citation>
    <scope>NUCLEOTIDE SEQUENCE [LARGE SCALE GENOMIC DNA]</scope>
    <source>
        <strain evidence="1">S2</strain>
        <tissue evidence="1">Leaf</tissue>
    </source>
</reference>
<organism evidence="1 2">
    <name type="scientific">Pyrus ussuriensis x Pyrus communis</name>
    <dbReference type="NCBI Taxonomy" id="2448454"/>
    <lineage>
        <taxon>Eukaryota</taxon>
        <taxon>Viridiplantae</taxon>
        <taxon>Streptophyta</taxon>
        <taxon>Embryophyta</taxon>
        <taxon>Tracheophyta</taxon>
        <taxon>Spermatophyta</taxon>
        <taxon>Magnoliopsida</taxon>
        <taxon>eudicotyledons</taxon>
        <taxon>Gunneridae</taxon>
        <taxon>Pentapetalae</taxon>
        <taxon>rosids</taxon>
        <taxon>fabids</taxon>
        <taxon>Rosales</taxon>
        <taxon>Rosaceae</taxon>
        <taxon>Amygdaloideae</taxon>
        <taxon>Maleae</taxon>
        <taxon>Pyrus</taxon>
    </lineage>
</organism>
<comment type="caution">
    <text evidence="1">The sequence shown here is derived from an EMBL/GenBank/DDBJ whole genome shotgun (WGS) entry which is preliminary data.</text>
</comment>
<name>A0A5N5H6R5_9ROSA</name>
<proteinExistence type="predicted"/>
<protein>
    <submittedName>
        <fullName evidence="1">Uncharacterized protein</fullName>
    </submittedName>
</protein>
<keyword evidence="2" id="KW-1185">Reference proteome</keyword>
<dbReference type="EMBL" id="SMOL01000201">
    <property type="protein sequence ID" value="KAB2623669.1"/>
    <property type="molecule type" value="Genomic_DNA"/>
</dbReference>
<accession>A0A5N5H6R5</accession>
<gene>
    <name evidence="1" type="ORF">D8674_042488</name>
</gene>
<dbReference type="Proteomes" id="UP000327157">
    <property type="component" value="Unassembled WGS sequence"/>
</dbReference>
<evidence type="ECO:0000313" key="2">
    <source>
        <dbReference type="Proteomes" id="UP000327157"/>
    </source>
</evidence>
<reference evidence="1 2" key="1">
    <citation type="submission" date="2019-09" db="EMBL/GenBank/DDBJ databases">
        <authorList>
            <person name="Ou C."/>
        </authorList>
    </citation>
    <scope>NUCLEOTIDE SEQUENCE [LARGE SCALE GENOMIC DNA]</scope>
    <source>
        <strain evidence="1">S2</strain>
        <tissue evidence="1">Leaf</tissue>
    </source>
</reference>
<dbReference type="AlphaFoldDB" id="A0A5N5H6R5"/>
<evidence type="ECO:0000313" key="1">
    <source>
        <dbReference type="EMBL" id="KAB2623669.1"/>
    </source>
</evidence>
<sequence length="85" mass="9536">MMQNPEFLLRLYSSTIPSISNYQGPAKITKCSLLCSNHFCRNWSATVTVNPVRSDIDFSLICLIDIARIDISPLAPCGIHVDYMD</sequence>